<reference evidence="2 3" key="1">
    <citation type="submission" date="2017-08" db="EMBL/GenBank/DDBJ databases">
        <title>Draft genome sequences of 64 type strains of genus Staph aureus.</title>
        <authorList>
            <person name="Cole K."/>
            <person name="Golubchik T."/>
            <person name="Russell J."/>
            <person name="Foster D."/>
            <person name="Llewelyn M."/>
            <person name="Wilson D."/>
            <person name="Crook D."/>
            <person name="Paul J."/>
        </authorList>
    </citation>
    <scope>NUCLEOTIDE SEQUENCE [LARGE SCALE GENOMIC DNA]</scope>
    <source>
        <strain evidence="2 3">DSM 21968</strain>
    </source>
</reference>
<dbReference type="InterPro" id="IPR003959">
    <property type="entry name" value="ATPase_AAA_core"/>
</dbReference>
<evidence type="ECO:0000313" key="3">
    <source>
        <dbReference type="Proteomes" id="UP000242752"/>
    </source>
</evidence>
<dbReference type="EMBL" id="PPRF01000043">
    <property type="protein sequence ID" value="PNZ27117.1"/>
    <property type="molecule type" value="Genomic_DNA"/>
</dbReference>
<dbReference type="InterPro" id="IPR027417">
    <property type="entry name" value="P-loop_NTPase"/>
</dbReference>
<organism evidence="2 3">
    <name type="scientific">Staphylococcus rostri</name>
    <dbReference type="NCBI Taxonomy" id="522262"/>
    <lineage>
        <taxon>Bacteria</taxon>
        <taxon>Bacillati</taxon>
        <taxon>Bacillota</taxon>
        <taxon>Bacilli</taxon>
        <taxon>Bacillales</taxon>
        <taxon>Staphylococcaceae</taxon>
        <taxon>Staphylococcus</taxon>
    </lineage>
</organism>
<feature type="domain" description="ATPase AAA-type core" evidence="1">
    <location>
        <begin position="52"/>
        <end position="332"/>
    </location>
</feature>
<dbReference type="PANTHER" id="PTHR43581:SF2">
    <property type="entry name" value="EXCINUCLEASE ATPASE SUBUNIT"/>
    <property type="match status" value="1"/>
</dbReference>
<dbReference type="GO" id="GO:0005524">
    <property type="term" value="F:ATP binding"/>
    <property type="evidence" value="ECO:0007669"/>
    <property type="project" value="InterPro"/>
</dbReference>
<evidence type="ECO:0000313" key="2">
    <source>
        <dbReference type="EMBL" id="PNZ27117.1"/>
    </source>
</evidence>
<keyword evidence="3" id="KW-1185">Reference proteome</keyword>
<dbReference type="InterPro" id="IPR051396">
    <property type="entry name" value="Bact_Antivir_Def_Nuclease"/>
</dbReference>
<accession>A0A2K3YND0</accession>
<dbReference type="Pfam" id="PF13304">
    <property type="entry name" value="AAA_21"/>
    <property type="match status" value="1"/>
</dbReference>
<dbReference type="AlphaFoldDB" id="A0A2K3YND0"/>
<dbReference type="PANTHER" id="PTHR43581">
    <property type="entry name" value="ATP/GTP PHOSPHATASE"/>
    <property type="match status" value="1"/>
</dbReference>
<comment type="caution">
    <text evidence="2">The sequence shown here is derived from an EMBL/GenBank/DDBJ whole genome shotgun (WGS) entry which is preliminary data.</text>
</comment>
<protein>
    <recommendedName>
        <fullName evidence="1">ATPase AAA-type core domain-containing protein</fullName>
    </recommendedName>
</protein>
<dbReference type="OrthoDB" id="9809324at2"/>
<dbReference type="RefSeq" id="WP_103358346.1">
    <property type="nucleotide sequence ID" value="NZ_CP113107.1"/>
</dbReference>
<dbReference type="GO" id="GO:0016887">
    <property type="term" value="F:ATP hydrolysis activity"/>
    <property type="evidence" value="ECO:0007669"/>
    <property type="project" value="InterPro"/>
</dbReference>
<gene>
    <name evidence="2" type="ORF">CD122_07330</name>
</gene>
<proteinExistence type="predicted"/>
<sequence>MKALRIIVNGLSNFENGELKVDFIASKKVSTYETNVTVNPLFNSIYKQNSMSFVGINASGKTTTLAIIESLLSIYIDNESISFHTHLSKTFSDQLNVKIHLYDEEEKAIYLINSTIMKENKDGANSKLYFYDEDLYLRKVSKRVNKKNIFDNELYDHIQNRRGLNNSYLKDEDTIFSAILNEKDDRNEKVFELINLTDMNVFAYYLKNMTNESFIRYLDPSVELFRIKDEENYNLKKHTLPKFEIKFKNSDVIHTSDIADLGNILSSGTIKGLNIFANVVTVLSRGGYLIIDEIENHLNKRIVSSILEFFLSDINNNGATLLFSTHYVEVLDEIDRSDSIYVLNKEEAIKVKKLSDRLGEYDRSDKKKSEIFLSGVVDTVPDYKSYQNIKKDIRDYIRGN</sequence>
<name>A0A2K3YND0_9STAP</name>
<dbReference type="SUPFAM" id="SSF52540">
    <property type="entry name" value="P-loop containing nucleoside triphosphate hydrolases"/>
    <property type="match status" value="1"/>
</dbReference>
<evidence type="ECO:0000259" key="1">
    <source>
        <dbReference type="Pfam" id="PF13304"/>
    </source>
</evidence>
<dbReference type="Gene3D" id="3.40.50.300">
    <property type="entry name" value="P-loop containing nucleotide triphosphate hydrolases"/>
    <property type="match status" value="1"/>
</dbReference>
<dbReference type="Proteomes" id="UP000242752">
    <property type="component" value="Unassembled WGS sequence"/>
</dbReference>
<dbReference type="CDD" id="cd00267">
    <property type="entry name" value="ABC_ATPase"/>
    <property type="match status" value="1"/>
</dbReference>